<dbReference type="SMART" id="SM00448">
    <property type="entry name" value="REC"/>
    <property type="match status" value="1"/>
</dbReference>
<dbReference type="SMART" id="SM00388">
    <property type="entry name" value="HisKA"/>
    <property type="match status" value="1"/>
</dbReference>
<comment type="function">
    <text evidence="5">Member of the two-component regulatory system BvgS/BvgA. Phosphorylates BvgA via a four-step phosphorelay in response to environmental signals.</text>
</comment>
<dbReference type="CDD" id="cd17546">
    <property type="entry name" value="REC_hyHK_CKI1_RcsC-like"/>
    <property type="match status" value="1"/>
</dbReference>
<comment type="caution">
    <text evidence="11">The sequence shown here is derived from an EMBL/GenBank/DDBJ whole genome shotgun (WGS) entry which is preliminary data.</text>
</comment>
<feature type="domain" description="Histidine kinase" evidence="9">
    <location>
        <begin position="290"/>
        <end position="512"/>
    </location>
</feature>
<evidence type="ECO:0000259" key="10">
    <source>
        <dbReference type="PROSITE" id="PS50110"/>
    </source>
</evidence>
<keyword evidence="3 7" id="KW-0597">Phosphoprotein</keyword>
<dbReference type="InterPro" id="IPR011006">
    <property type="entry name" value="CheY-like_superfamily"/>
</dbReference>
<evidence type="ECO:0000256" key="1">
    <source>
        <dbReference type="ARBA" id="ARBA00000085"/>
    </source>
</evidence>
<dbReference type="CDD" id="cd00082">
    <property type="entry name" value="HisKA"/>
    <property type="match status" value="1"/>
</dbReference>
<feature type="transmembrane region" description="Helical" evidence="8">
    <location>
        <begin position="153"/>
        <end position="173"/>
    </location>
</feature>
<comment type="catalytic activity">
    <reaction evidence="1">
        <text>ATP + protein L-histidine = ADP + protein N-phospho-L-histidine.</text>
        <dbReference type="EC" id="2.7.13.3"/>
    </reaction>
</comment>
<dbReference type="Pfam" id="PF00072">
    <property type="entry name" value="Response_reg"/>
    <property type="match status" value="1"/>
</dbReference>
<dbReference type="Gene3D" id="1.10.287.130">
    <property type="match status" value="1"/>
</dbReference>
<dbReference type="CDD" id="cd16922">
    <property type="entry name" value="HATPase_EvgS-ArcB-TorS-like"/>
    <property type="match status" value="1"/>
</dbReference>
<evidence type="ECO:0000256" key="3">
    <source>
        <dbReference type="ARBA" id="ARBA00022553"/>
    </source>
</evidence>
<evidence type="ECO:0000313" key="12">
    <source>
        <dbReference type="Proteomes" id="UP000389128"/>
    </source>
</evidence>
<keyword evidence="8" id="KW-0472">Membrane</keyword>
<dbReference type="PANTHER" id="PTHR45339">
    <property type="entry name" value="HYBRID SIGNAL TRANSDUCTION HISTIDINE KINASE J"/>
    <property type="match status" value="1"/>
</dbReference>
<dbReference type="InterPro" id="IPR001789">
    <property type="entry name" value="Sig_transdc_resp-reg_receiver"/>
</dbReference>
<dbReference type="AlphaFoldDB" id="A0A6C2CWP7"/>
<dbReference type="SUPFAM" id="SSF55874">
    <property type="entry name" value="ATPase domain of HSP90 chaperone/DNA topoisomerase II/histidine kinase"/>
    <property type="match status" value="1"/>
</dbReference>
<dbReference type="FunFam" id="3.30.565.10:FF:000010">
    <property type="entry name" value="Sensor histidine kinase RcsC"/>
    <property type="match status" value="1"/>
</dbReference>
<dbReference type="SMART" id="SM00387">
    <property type="entry name" value="HATPase_c"/>
    <property type="match status" value="1"/>
</dbReference>
<evidence type="ECO:0000256" key="8">
    <source>
        <dbReference type="SAM" id="Phobius"/>
    </source>
</evidence>
<proteinExistence type="predicted"/>
<dbReference type="EMBL" id="SDKK01000009">
    <property type="protein sequence ID" value="TYC58517.1"/>
    <property type="molecule type" value="Genomic_DNA"/>
</dbReference>
<keyword evidence="12" id="KW-1185">Reference proteome</keyword>
<dbReference type="SUPFAM" id="SSF47384">
    <property type="entry name" value="Homodimeric domain of signal transducing histidine kinase"/>
    <property type="match status" value="1"/>
</dbReference>
<dbReference type="Gene3D" id="3.40.50.2300">
    <property type="match status" value="1"/>
</dbReference>
<feature type="transmembrane region" description="Helical" evidence="8">
    <location>
        <begin position="185"/>
        <end position="204"/>
    </location>
</feature>
<feature type="transmembrane region" description="Helical" evidence="8">
    <location>
        <begin position="72"/>
        <end position="92"/>
    </location>
</feature>
<dbReference type="InterPro" id="IPR003661">
    <property type="entry name" value="HisK_dim/P_dom"/>
</dbReference>
<dbReference type="InterPro" id="IPR003594">
    <property type="entry name" value="HATPase_dom"/>
</dbReference>
<dbReference type="Pfam" id="PF00512">
    <property type="entry name" value="HisKA"/>
    <property type="match status" value="1"/>
</dbReference>
<dbReference type="GO" id="GO:0000155">
    <property type="term" value="F:phosphorelay sensor kinase activity"/>
    <property type="evidence" value="ECO:0007669"/>
    <property type="project" value="InterPro"/>
</dbReference>
<organism evidence="11 12">
    <name type="scientific">Zoogloea oleivorans</name>
    <dbReference type="NCBI Taxonomy" id="1552750"/>
    <lineage>
        <taxon>Bacteria</taxon>
        <taxon>Pseudomonadati</taxon>
        <taxon>Pseudomonadota</taxon>
        <taxon>Betaproteobacteria</taxon>
        <taxon>Rhodocyclales</taxon>
        <taxon>Zoogloeaceae</taxon>
        <taxon>Zoogloea</taxon>
    </lineage>
</organism>
<dbReference type="Pfam" id="PF02518">
    <property type="entry name" value="HATPase_c"/>
    <property type="match status" value="1"/>
</dbReference>
<dbReference type="PROSITE" id="PS50109">
    <property type="entry name" value="HIS_KIN"/>
    <property type="match status" value="1"/>
</dbReference>
<dbReference type="PROSITE" id="PS50110">
    <property type="entry name" value="RESPONSE_REGULATORY"/>
    <property type="match status" value="1"/>
</dbReference>
<feature type="domain" description="Response regulatory" evidence="10">
    <location>
        <begin position="540"/>
        <end position="656"/>
    </location>
</feature>
<dbReference type="InterPro" id="IPR036890">
    <property type="entry name" value="HATPase_C_sf"/>
</dbReference>
<evidence type="ECO:0000259" key="9">
    <source>
        <dbReference type="PROSITE" id="PS50109"/>
    </source>
</evidence>
<protein>
    <recommendedName>
        <fullName evidence="6">Virulence sensor protein BvgS</fullName>
        <ecNumber evidence="2">2.7.13.3</ecNumber>
    </recommendedName>
</protein>
<accession>A0A6C2CWP7</accession>
<dbReference type="PANTHER" id="PTHR45339:SF1">
    <property type="entry name" value="HYBRID SIGNAL TRANSDUCTION HISTIDINE KINASE J"/>
    <property type="match status" value="1"/>
</dbReference>
<dbReference type="Gene3D" id="3.30.565.10">
    <property type="entry name" value="Histidine kinase-like ATPase, C-terminal domain"/>
    <property type="match status" value="1"/>
</dbReference>
<evidence type="ECO:0000256" key="4">
    <source>
        <dbReference type="ARBA" id="ARBA00023012"/>
    </source>
</evidence>
<feature type="transmembrane region" description="Helical" evidence="8">
    <location>
        <begin position="41"/>
        <end position="65"/>
    </location>
</feature>
<dbReference type="PRINTS" id="PR00344">
    <property type="entry name" value="BCTRLSENSOR"/>
</dbReference>
<feature type="transmembrane region" description="Helical" evidence="8">
    <location>
        <begin position="98"/>
        <end position="118"/>
    </location>
</feature>
<dbReference type="InterPro" id="IPR036097">
    <property type="entry name" value="HisK_dim/P_sf"/>
</dbReference>
<dbReference type="Proteomes" id="UP000389128">
    <property type="component" value="Unassembled WGS sequence"/>
</dbReference>
<feature type="transmembrane region" description="Helical" evidence="8">
    <location>
        <begin position="130"/>
        <end position="147"/>
    </location>
</feature>
<evidence type="ECO:0000256" key="5">
    <source>
        <dbReference type="ARBA" id="ARBA00058004"/>
    </source>
</evidence>
<keyword evidence="4" id="KW-0902">Two-component regulatory system</keyword>
<feature type="modified residue" description="4-aspartylphosphate" evidence="7">
    <location>
        <position position="589"/>
    </location>
</feature>
<evidence type="ECO:0000256" key="7">
    <source>
        <dbReference type="PROSITE-ProRule" id="PRU00169"/>
    </source>
</evidence>
<feature type="transmembrane region" description="Helical" evidence="8">
    <location>
        <begin position="224"/>
        <end position="244"/>
    </location>
</feature>
<keyword evidence="8" id="KW-1133">Transmembrane helix</keyword>
<keyword evidence="8" id="KW-0812">Transmembrane</keyword>
<evidence type="ECO:0000313" key="11">
    <source>
        <dbReference type="EMBL" id="TYC58517.1"/>
    </source>
</evidence>
<sequence length="661" mass="71810">MLPKSHGGTCLSTRIATVLTPPKFLARQDGSDFTTVPTMNLSIGTLIATIVVASLVSAASIAAVAFRRNRELLIWSGALVVHAFAYLLFALRGQISDGWSIIVANTALSISFALFTEGIFSFQQRVPPRWLVWLPVPVAALTFYCFLDNLPVRIIASGTLVGMQSAYIVRTLMQHRHQMNGRGQYILMTGFALIVATFIVRIGVALSGQAGSLSILAVSQIQTATFLTAITCLILLSNGLILMTQERAELKLARHRDELEDLVAIRTHELATAKDAAEAASRAKSRFLANMSHELRTPMYAIMGMTGLALRRADNPKLHDQLTKVEHASQHLLCVINDILDLSKIEADSLTLEQVNFNCADVVDNLLGLIRPRTQEKNLALRIDLPPDIAAQALLGDPLRLGQILLNLMGNATKFTARGAITVRARRIEETPDEVVLRFEVQDSGIGISPDEQARLFTAFEQADGSMTRKYGGTGLGLAISKRLAQMMGGAIGVNSTLGAGSTFWFTARLGKSVQLASLAPALVHDSAEARLQSQFQGARILLAEDEPINQEVSRDLLEYVGLAVDLAADGVEALRMAQQTTYAVILMDMQMPHMNGLDATRAIRTDSRNIDTPILAMTASAFEEDRKACLDAGMNGHITKPINASEFFEILVGWLEKPAG</sequence>
<evidence type="ECO:0000256" key="2">
    <source>
        <dbReference type="ARBA" id="ARBA00012438"/>
    </source>
</evidence>
<dbReference type="EC" id="2.7.13.3" evidence="2"/>
<evidence type="ECO:0000256" key="6">
    <source>
        <dbReference type="ARBA" id="ARBA00070152"/>
    </source>
</evidence>
<dbReference type="OrthoDB" id="8552871at2"/>
<gene>
    <name evidence="11" type="ORF">ETQ85_11630</name>
</gene>
<dbReference type="InterPro" id="IPR004358">
    <property type="entry name" value="Sig_transdc_His_kin-like_C"/>
</dbReference>
<dbReference type="InterPro" id="IPR005467">
    <property type="entry name" value="His_kinase_dom"/>
</dbReference>
<reference evidence="11 12" key="1">
    <citation type="submission" date="2019-01" db="EMBL/GenBank/DDBJ databases">
        <title>Zoogloea oleivorans genome sequencing and assembly.</title>
        <authorList>
            <person name="Tancsics A."/>
            <person name="Farkas M."/>
            <person name="Kriszt B."/>
            <person name="Maroti G."/>
            <person name="Horvath B."/>
        </authorList>
    </citation>
    <scope>NUCLEOTIDE SEQUENCE [LARGE SCALE GENOMIC DNA]</scope>
    <source>
        <strain evidence="11 12">Buc</strain>
    </source>
</reference>
<dbReference type="SUPFAM" id="SSF52172">
    <property type="entry name" value="CheY-like"/>
    <property type="match status" value="1"/>
</dbReference>
<name>A0A6C2CWP7_9RHOO</name>